<reference evidence="2 3" key="1">
    <citation type="submission" date="2012-09" db="EMBL/GenBank/DDBJ databases">
        <title>Genome Sequence of alkane-degrading Bacterium Alcanivorax venustensis ISO4.</title>
        <authorList>
            <person name="Lai Q."/>
            <person name="Shao Z."/>
        </authorList>
    </citation>
    <scope>NUCLEOTIDE SEQUENCE [LARGE SCALE GENOMIC DNA]</scope>
    <source>
        <strain evidence="2 3">ISO4</strain>
    </source>
</reference>
<evidence type="ECO:0000256" key="1">
    <source>
        <dbReference type="SAM" id="MobiDB-lite"/>
    </source>
</evidence>
<evidence type="ECO:0000313" key="3">
    <source>
        <dbReference type="Proteomes" id="UP000644441"/>
    </source>
</evidence>
<organism evidence="2 3">
    <name type="scientific">Alloalcanivorax venustensis ISO4</name>
    <dbReference type="NCBI Taxonomy" id="1177184"/>
    <lineage>
        <taxon>Bacteria</taxon>
        <taxon>Pseudomonadati</taxon>
        <taxon>Pseudomonadota</taxon>
        <taxon>Gammaproteobacteria</taxon>
        <taxon>Oceanospirillales</taxon>
        <taxon>Alcanivoracaceae</taxon>
        <taxon>Alloalcanivorax</taxon>
    </lineage>
</organism>
<dbReference type="EMBL" id="ARXR01000013">
    <property type="protein sequence ID" value="MBF5053273.1"/>
    <property type="molecule type" value="Genomic_DNA"/>
</dbReference>
<dbReference type="RefSeq" id="WP_194856040.1">
    <property type="nucleotide sequence ID" value="NZ_ARXR01000013.1"/>
</dbReference>
<dbReference type="Proteomes" id="UP000644441">
    <property type="component" value="Unassembled WGS sequence"/>
</dbReference>
<sequence length="525" mass="58145">MRFLLVFFCLFLITACQDNPAPDSDYEDDFLLVAHQTMTPLDDDYSQDMNLKALVRNRIADGPDDGRWIRTTLPWLRLGSGELDTRDLDRLGERAEPLMKFLSTGTLSRVEDGEITDTRIADQALYATLVERFGDKVQQLLDQATATAVPLPRDPRPGDTWHADAALWGLPSVAADYEVLDRDGDRVLIALTLDGDGVTGQARMVARWPSGMPEALRLHSTVKQGDDLPEGTRVLEWDERRVDLHLENEGRLSARPLDADGEPLDFAVVYRAPKQGDTSADTFVERLSLGAPPAEVSLLTEAPIASLRLTPLHREQRALTFTVRPLPDEPIEDPAGVRHEASPLPPVPERLDGLLEGMELSGQDQNRLRVTGPAGLRLCTLTPEDGAAHHGTPLRFTWAGGDRDRGTRPGFELRTEDDQIRYFYDRRITVEARCPTRVETVTLTPDAPGCARFEGDNGVVLGDNCGGIAHLDFAAVDDTGLALRPLGEDQNGVHRFWGPVKEVRFLRGRDPQSRTLTAELPELPQ</sequence>
<keyword evidence="3" id="KW-1185">Reference proteome</keyword>
<evidence type="ECO:0008006" key="4">
    <source>
        <dbReference type="Google" id="ProtNLM"/>
    </source>
</evidence>
<dbReference type="PROSITE" id="PS51257">
    <property type="entry name" value="PROKAR_LIPOPROTEIN"/>
    <property type="match status" value="1"/>
</dbReference>
<gene>
    <name evidence="2" type="ORF">ISO4_01875</name>
</gene>
<feature type="region of interest" description="Disordered" evidence="1">
    <location>
        <begin position="326"/>
        <end position="345"/>
    </location>
</feature>
<protein>
    <recommendedName>
        <fullName evidence="4">Lipoprotein</fullName>
    </recommendedName>
</protein>
<comment type="caution">
    <text evidence="2">The sequence shown here is derived from an EMBL/GenBank/DDBJ whole genome shotgun (WGS) entry which is preliminary data.</text>
</comment>
<name>A0ABS0AGS0_9GAMM</name>
<proteinExistence type="predicted"/>
<accession>A0ABS0AGS0</accession>
<evidence type="ECO:0000313" key="2">
    <source>
        <dbReference type="EMBL" id="MBF5053273.1"/>
    </source>
</evidence>